<accession>A0A6G0TSL0</accession>
<dbReference type="AlphaFoldDB" id="A0A6G0TSL0"/>
<feature type="transmembrane region" description="Helical" evidence="2">
    <location>
        <begin position="89"/>
        <end position="108"/>
    </location>
</feature>
<dbReference type="Proteomes" id="UP000475862">
    <property type="component" value="Unassembled WGS sequence"/>
</dbReference>
<evidence type="ECO:0000256" key="1">
    <source>
        <dbReference type="SAM" id="MobiDB-lite"/>
    </source>
</evidence>
<evidence type="ECO:0000313" key="4">
    <source>
        <dbReference type="Proteomes" id="UP000475862"/>
    </source>
</evidence>
<reference evidence="3 4" key="1">
    <citation type="submission" date="2019-08" db="EMBL/GenBank/DDBJ databases">
        <title>The genome of the soybean aphid Biotype 1, its phylome, world population structure and adaptation to the North American continent.</title>
        <authorList>
            <person name="Giordano R."/>
            <person name="Donthu R.K."/>
            <person name="Hernandez A.G."/>
            <person name="Wright C.L."/>
            <person name="Zimin A.V."/>
        </authorList>
    </citation>
    <scope>NUCLEOTIDE SEQUENCE [LARGE SCALE GENOMIC DNA]</scope>
    <source>
        <tissue evidence="3">Whole aphids</tissue>
    </source>
</reference>
<sequence>MTWADVEDDVDDGADDGEDDEDDDDDTVEDCSTIDEVDLCGGAGSIHDELLLFVATQVATARTTAAVAKAVSAELAFRFCALCALGGPLYSWNLIVLVFACDLLLLFFRFLSLPGAGCCPCTCSGRVDGGIGGGAGGGGEATELIGDKLDVDEPKGEGSNVKVTIPAFAAAVSIMSYAGLWVSATVGSGGGGGGGGGGAAVCQASVEFWLSTDRPFWPSPTFDVVHGRLGIIPWATNWLMGLLNINLTLRAEKKTKNEFIIIIITKMNKPENINVSRAYTIITLMVLVIN</sequence>
<comment type="caution">
    <text evidence="3">The sequence shown here is derived from an EMBL/GenBank/DDBJ whole genome shotgun (WGS) entry which is preliminary data.</text>
</comment>
<proteinExistence type="predicted"/>
<evidence type="ECO:0000313" key="3">
    <source>
        <dbReference type="EMBL" id="KAE9538035.1"/>
    </source>
</evidence>
<dbReference type="EMBL" id="VYZN01000017">
    <property type="protein sequence ID" value="KAE9538035.1"/>
    <property type="molecule type" value="Genomic_DNA"/>
</dbReference>
<keyword evidence="4" id="KW-1185">Reference proteome</keyword>
<protein>
    <submittedName>
        <fullName evidence="3">Uncharacterized protein</fullName>
    </submittedName>
</protein>
<name>A0A6G0TSL0_APHGL</name>
<keyword evidence="2" id="KW-0812">Transmembrane</keyword>
<evidence type="ECO:0000256" key="2">
    <source>
        <dbReference type="SAM" id="Phobius"/>
    </source>
</evidence>
<feature type="region of interest" description="Disordered" evidence="1">
    <location>
        <begin position="1"/>
        <end position="28"/>
    </location>
</feature>
<organism evidence="3 4">
    <name type="scientific">Aphis glycines</name>
    <name type="common">Soybean aphid</name>
    <dbReference type="NCBI Taxonomy" id="307491"/>
    <lineage>
        <taxon>Eukaryota</taxon>
        <taxon>Metazoa</taxon>
        <taxon>Ecdysozoa</taxon>
        <taxon>Arthropoda</taxon>
        <taxon>Hexapoda</taxon>
        <taxon>Insecta</taxon>
        <taxon>Pterygota</taxon>
        <taxon>Neoptera</taxon>
        <taxon>Paraneoptera</taxon>
        <taxon>Hemiptera</taxon>
        <taxon>Sternorrhyncha</taxon>
        <taxon>Aphidomorpha</taxon>
        <taxon>Aphidoidea</taxon>
        <taxon>Aphididae</taxon>
        <taxon>Aphidini</taxon>
        <taxon>Aphis</taxon>
        <taxon>Aphis</taxon>
    </lineage>
</organism>
<keyword evidence="2" id="KW-1133">Transmembrane helix</keyword>
<keyword evidence="2" id="KW-0472">Membrane</keyword>
<gene>
    <name evidence="3" type="ORF">AGLY_006007</name>
</gene>